<comment type="caution">
    <text evidence="2">The sequence shown here is derived from an EMBL/GenBank/DDBJ whole genome shotgun (WGS) entry which is preliminary data.</text>
</comment>
<accession>A0ABP5ENX8</accession>
<dbReference type="PANTHER" id="PTHR16320">
    <property type="entry name" value="SPHINGOMYELINASE FAMILY MEMBER"/>
    <property type="match status" value="1"/>
</dbReference>
<protein>
    <recommendedName>
        <fullName evidence="1">Endonuclease/exonuclease/phosphatase domain-containing protein</fullName>
    </recommendedName>
</protein>
<dbReference type="PANTHER" id="PTHR16320:SF23">
    <property type="entry name" value="SPHINGOMYELINASE C 1"/>
    <property type="match status" value="1"/>
</dbReference>
<gene>
    <name evidence="2" type="ORF">GCM10009838_82470</name>
</gene>
<name>A0ABP5ENX8_9ACTN</name>
<dbReference type="InterPro" id="IPR005135">
    <property type="entry name" value="Endo/exonuclease/phosphatase"/>
</dbReference>
<proteinExistence type="predicted"/>
<keyword evidence="3" id="KW-1185">Reference proteome</keyword>
<dbReference type="Pfam" id="PF03372">
    <property type="entry name" value="Exo_endo_phos"/>
    <property type="match status" value="1"/>
</dbReference>
<dbReference type="InterPro" id="IPR038772">
    <property type="entry name" value="Sph/SMPD2-like"/>
</dbReference>
<evidence type="ECO:0000259" key="1">
    <source>
        <dbReference type="Pfam" id="PF03372"/>
    </source>
</evidence>
<dbReference type="Proteomes" id="UP001499854">
    <property type="component" value="Unassembled WGS sequence"/>
</dbReference>
<dbReference type="EMBL" id="BAAAQM010000079">
    <property type="protein sequence ID" value="GAA2003756.1"/>
    <property type="molecule type" value="Genomic_DNA"/>
</dbReference>
<evidence type="ECO:0000313" key="3">
    <source>
        <dbReference type="Proteomes" id="UP001499854"/>
    </source>
</evidence>
<dbReference type="InterPro" id="IPR036691">
    <property type="entry name" value="Endo/exonu/phosph_ase_sf"/>
</dbReference>
<reference evidence="3" key="1">
    <citation type="journal article" date="2019" name="Int. J. Syst. Evol. Microbiol.">
        <title>The Global Catalogue of Microorganisms (GCM) 10K type strain sequencing project: providing services to taxonomists for standard genome sequencing and annotation.</title>
        <authorList>
            <consortium name="The Broad Institute Genomics Platform"/>
            <consortium name="The Broad Institute Genome Sequencing Center for Infectious Disease"/>
            <person name="Wu L."/>
            <person name="Ma J."/>
        </authorList>
    </citation>
    <scope>NUCLEOTIDE SEQUENCE [LARGE SCALE GENOMIC DNA]</scope>
    <source>
        <strain evidence="3">JCM 16013</strain>
    </source>
</reference>
<dbReference type="Gene3D" id="3.60.10.10">
    <property type="entry name" value="Endonuclease/exonuclease/phosphatase"/>
    <property type="match status" value="1"/>
</dbReference>
<organism evidence="2 3">
    <name type="scientific">Catenulispora subtropica</name>
    <dbReference type="NCBI Taxonomy" id="450798"/>
    <lineage>
        <taxon>Bacteria</taxon>
        <taxon>Bacillati</taxon>
        <taxon>Actinomycetota</taxon>
        <taxon>Actinomycetes</taxon>
        <taxon>Catenulisporales</taxon>
        <taxon>Catenulisporaceae</taxon>
        <taxon>Catenulispora</taxon>
    </lineage>
</organism>
<sequence>MHKVRILSFNTLYNAAPRVRLRALADTLAESDYDVVCLQELWVPQNFQLFRALTRDSYPYAAHGVRLPVVAGGLLTLSRIPIVGHRYETLVEARPWRRELLIRKGVLVTRLAVDGEFVTVANTHLSANRHADWSKAAPFTRVQERELARLAARLRRIDSGEPVVAVGDFNVPRDSWLFEGFVAASGLRDAFEGDAATTFRPVPGWDGAALDQVVASPGLPVAAEVVLKDKVRTADGRDRYLSDHYGVAASIG</sequence>
<dbReference type="RefSeq" id="WP_344662670.1">
    <property type="nucleotide sequence ID" value="NZ_BAAAQM010000079.1"/>
</dbReference>
<dbReference type="SUPFAM" id="SSF56219">
    <property type="entry name" value="DNase I-like"/>
    <property type="match status" value="1"/>
</dbReference>
<feature type="domain" description="Endonuclease/exonuclease/phosphatase" evidence="1">
    <location>
        <begin position="7"/>
        <end position="244"/>
    </location>
</feature>
<evidence type="ECO:0000313" key="2">
    <source>
        <dbReference type="EMBL" id="GAA2003756.1"/>
    </source>
</evidence>